<organism evidence="1 2">
    <name type="scientific">Dallia pectoralis</name>
    <name type="common">Alaska blackfish</name>
    <dbReference type="NCBI Taxonomy" id="75939"/>
    <lineage>
        <taxon>Eukaryota</taxon>
        <taxon>Metazoa</taxon>
        <taxon>Chordata</taxon>
        <taxon>Craniata</taxon>
        <taxon>Vertebrata</taxon>
        <taxon>Euteleostomi</taxon>
        <taxon>Actinopterygii</taxon>
        <taxon>Neopterygii</taxon>
        <taxon>Teleostei</taxon>
        <taxon>Protacanthopterygii</taxon>
        <taxon>Esociformes</taxon>
        <taxon>Umbridae</taxon>
        <taxon>Dallia</taxon>
    </lineage>
</organism>
<keyword evidence="2" id="KW-1185">Reference proteome</keyword>
<name>A0ACC2GK17_DALPE</name>
<evidence type="ECO:0000313" key="2">
    <source>
        <dbReference type="Proteomes" id="UP001157502"/>
    </source>
</evidence>
<gene>
    <name evidence="1" type="ORF">DPEC_G00152800</name>
</gene>
<dbReference type="Proteomes" id="UP001157502">
    <property type="component" value="Chromosome 12"/>
</dbReference>
<reference evidence="1" key="1">
    <citation type="submission" date="2021-05" db="EMBL/GenBank/DDBJ databases">
        <authorList>
            <person name="Pan Q."/>
            <person name="Jouanno E."/>
            <person name="Zahm M."/>
            <person name="Klopp C."/>
            <person name="Cabau C."/>
            <person name="Louis A."/>
            <person name="Berthelot C."/>
            <person name="Parey E."/>
            <person name="Roest Crollius H."/>
            <person name="Montfort J."/>
            <person name="Robinson-Rechavi M."/>
            <person name="Bouchez O."/>
            <person name="Lampietro C."/>
            <person name="Lopez Roques C."/>
            <person name="Donnadieu C."/>
            <person name="Postlethwait J."/>
            <person name="Bobe J."/>
            <person name="Dillon D."/>
            <person name="Chandos A."/>
            <person name="von Hippel F."/>
            <person name="Guiguen Y."/>
        </authorList>
    </citation>
    <scope>NUCLEOTIDE SEQUENCE</scope>
    <source>
        <strain evidence="1">YG-Jan2019</strain>
    </source>
</reference>
<dbReference type="EMBL" id="CM055739">
    <property type="protein sequence ID" value="KAJ8003861.1"/>
    <property type="molecule type" value="Genomic_DNA"/>
</dbReference>
<protein>
    <submittedName>
        <fullName evidence="1">Uncharacterized protein</fullName>
    </submittedName>
</protein>
<proteinExistence type="predicted"/>
<sequence length="605" mass="65997">MSQQAGYSPSFKRPAEILRLRRKRARSEGVSSGVRGSSSSPSNGAPISGVRPFSPGPLFGRGLSGGGVKRRNPFASIENTFSSPVKKKIVIYTDQDGDCLDSAGVEGEKSATTKSIPTVGTVPFSERLLEAEKQSISKVQKPASLSEEDSLFEEDGDLFQEGRTPTLESPQAGTATCIAPPVCEEYPADWSLKTRLLFTSQLPFSWAEQPKATEEAQGLIQNCRAEYSTIAQSIQDPRTCPELRCGFQQCLQYWQHPSISWLSLFPRIGAERSFTGQNVPWAQDMAVQQSLMSDWSVSLSSLYSLLKARLCPYFYVCSYQFTALFRASGLAGNSSITALLSPTTRGLREAMKADGIEYTLPLLEQKKKSKEQGLMGNCEETGKEERDSGASDKEDDDDDDDDGGLSWLREMGVQDKIKKPDNISIQLHKDRGAVCLDHKPESVVCVSGTHTFTLINFLINCKSLVAGAGSQAGLPPTLLAPNAFRGATLHSLKVRSVKVKTQVRTGFQDVNSLEVTGPIMPHSLHALTRLLRPAQGGGFSTSLYTHEPTAVLNTHTVREQAVPVVDLGGCGLHHSTVQLLQEPSTLGKSALRQLHMNNYSYTWKS</sequence>
<accession>A0ACC2GK17</accession>
<comment type="caution">
    <text evidence="1">The sequence shown here is derived from an EMBL/GenBank/DDBJ whole genome shotgun (WGS) entry which is preliminary data.</text>
</comment>
<evidence type="ECO:0000313" key="1">
    <source>
        <dbReference type="EMBL" id="KAJ8003861.1"/>
    </source>
</evidence>